<comment type="caution">
    <text evidence="1">The sequence shown here is derived from an EMBL/GenBank/DDBJ whole genome shotgun (WGS) entry which is preliminary data.</text>
</comment>
<gene>
    <name evidence="1" type="ORF">HON47_03265</name>
</gene>
<accession>A0A8T5GGC9</accession>
<reference evidence="1" key="1">
    <citation type="journal article" date="2021" name="ISME J.">
        <title>Mercury methylation by metabolically versatile and cosmopolitan marine bacteria.</title>
        <authorList>
            <person name="Lin H."/>
            <person name="Ascher D.B."/>
            <person name="Myung Y."/>
            <person name="Lamborg C.H."/>
            <person name="Hallam S.J."/>
            <person name="Gionfriddo C.M."/>
            <person name="Holt K.E."/>
            <person name="Moreau J.W."/>
        </authorList>
    </citation>
    <scope>NUCLEOTIDE SEQUENCE</scope>
    <source>
        <strain evidence="1">SI075_bin30</strain>
    </source>
</reference>
<protein>
    <submittedName>
        <fullName evidence="1">Uncharacterized protein</fullName>
    </submittedName>
</protein>
<evidence type="ECO:0000313" key="2">
    <source>
        <dbReference type="Proteomes" id="UP000722459"/>
    </source>
</evidence>
<name>A0A8T5GGC9_9ARCH</name>
<proteinExistence type="predicted"/>
<dbReference type="EMBL" id="JABJNZ010000046">
    <property type="protein sequence ID" value="MBT4870566.1"/>
    <property type="molecule type" value="Genomic_DNA"/>
</dbReference>
<evidence type="ECO:0000313" key="1">
    <source>
        <dbReference type="EMBL" id="MBT4870566.1"/>
    </source>
</evidence>
<dbReference type="AlphaFoldDB" id="A0A8T5GGC9"/>
<organism evidence="1 2">
    <name type="scientific">Candidatus Iainarchaeum sp</name>
    <dbReference type="NCBI Taxonomy" id="3101447"/>
    <lineage>
        <taxon>Archaea</taxon>
        <taxon>Candidatus Iainarchaeota</taxon>
        <taxon>Candidatus Iainarchaeia</taxon>
        <taxon>Candidatus Iainarchaeales</taxon>
        <taxon>Candidatus Iainarchaeaceae</taxon>
        <taxon>Candidatus Iainarchaeum</taxon>
    </lineage>
</organism>
<sequence>MRQRKPFVRQVREAYSLREAEAIKHQESLFFNEKGRSWLQRNIRLLGRGQYLSRKWAVRTPRVKVKAHHLSTGRPALQAVRNMVAFATKIQLMEVANKTAVRFYNKQTADDIVAGKPIPTFKGPKRGIVGCQTYAATLVALLRAATPASGKISNVRAVRTISPHTRGKDGRVLGMPHTIVSFTINGERYVADAFKRGYSFFGSSYIGKRERTLMKVSEIEEQVNQLKAQGSWKESLDPADFGIDTFEKYVNESKKSGKGLATQTDFEAFLKELK</sequence>
<dbReference type="Proteomes" id="UP000722459">
    <property type="component" value="Unassembled WGS sequence"/>
</dbReference>